<evidence type="ECO:0000313" key="2">
    <source>
        <dbReference type="Proteomes" id="UP000663671"/>
    </source>
</evidence>
<accession>A0A8A1MQ31</accession>
<organism evidence="1 2">
    <name type="scientific">Ajellomyces capsulatus</name>
    <name type="common">Darling's disease fungus</name>
    <name type="synonym">Histoplasma capsulatum</name>
    <dbReference type="NCBI Taxonomy" id="5037"/>
    <lineage>
        <taxon>Eukaryota</taxon>
        <taxon>Fungi</taxon>
        <taxon>Dikarya</taxon>
        <taxon>Ascomycota</taxon>
        <taxon>Pezizomycotina</taxon>
        <taxon>Eurotiomycetes</taxon>
        <taxon>Eurotiomycetidae</taxon>
        <taxon>Onygenales</taxon>
        <taxon>Ajellomycetaceae</taxon>
        <taxon>Histoplasma</taxon>
    </lineage>
</organism>
<dbReference type="AlphaFoldDB" id="A0A8A1MQ31"/>
<dbReference type="VEuPathDB" id="FungiDB:I7I51_07030"/>
<gene>
    <name evidence="1" type="ORF">I7I51_07030</name>
</gene>
<dbReference type="OrthoDB" id="4187472at2759"/>
<protein>
    <submittedName>
        <fullName evidence="1">Uncharacterized protein</fullName>
    </submittedName>
</protein>
<reference evidence="1" key="1">
    <citation type="submission" date="2021-01" db="EMBL/GenBank/DDBJ databases">
        <title>Chromosome-level genome assembly of a human fungal pathogen reveals clustering of transcriptionally co-regulated genes.</title>
        <authorList>
            <person name="Voorhies M."/>
            <person name="Cohen S."/>
            <person name="Shea T.P."/>
            <person name="Petrus S."/>
            <person name="Munoz J.F."/>
            <person name="Poplawski S."/>
            <person name="Goldman W.E."/>
            <person name="Michael T."/>
            <person name="Cuomo C.A."/>
            <person name="Sil A."/>
            <person name="Beyhan S."/>
        </authorList>
    </citation>
    <scope>NUCLEOTIDE SEQUENCE</scope>
    <source>
        <strain evidence="1">WU24</strain>
    </source>
</reference>
<dbReference type="Proteomes" id="UP000663671">
    <property type="component" value="Chromosome 3"/>
</dbReference>
<sequence length="217" mass="23968">MQSEDLETVKEEAEMKIIKNLRNACAVQWRGCSKLTIEYPKYTTIREVPKMKLSQVSLLVLIVSATGIIASPAPNASDRRKLSVEGSHVEEKVAGLTWMPDPTYECRPVSFCAGLRGRRWESKGGFCKIGSALPQKPSPEPIPEPETQVLAPRNDIQEATHQNPRDMSNVRGGGGNDNWCLEKGRNCGPAPTRCCKGLKCERTGEPDGFTWLECKPA</sequence>
<dbReference type="EMBL" id="CP069115">
    <property type="protein sequence ID" value="QSS66177.1"/>
    <property type="molecule type" value="Genomic_DNA"/>
</dbReference>
<name>A0A8A1MQ31_AJECA</name>
<proteinExistence type="predicted"/>
<evidence type="ECO:0000313" key="1">
    <source>
        <dbReference type="EMBL" id="QSS66177.1"/>
    </source>
</evidence>